<keyword evidence="2" id="KW-1185">Reference proteome</keyword>
<organism evidence="1 2">
    <name type="scientific">Drechslerella dactyloides</name>
    <name type="common">Nematode-trapping fungus</name>
    <name type="synonym">Arthrobotrys dactyloides</name>
    <dbReference type="NCBI Taxonomy" id="74499"/>
    <lineage>
        <taxon>Eukaryota</taxon>
        <taxon>Fungi</taxon>
        <taxon>Dikarya</taxon>
        <taxon>Ascomycota</taxon>
        <taxon>Pezizomycotina</taxon>
        <taxon>Orbiliomycetes</taxon>
        <taxon>Orbiliales</taxon>
        <taxon>Orbiliaceae</taxon>
        <taxon>Drechslerella</taxon>
    </lineage>
</organism>
<dbReference type="AlphaFoldDB" id="A0AAD6IUH1"/>
<accession>A0AAD6IUH1</accession>
<evidence type="ECO:0000313" key="2">
    <source>
        <dbReference type="Proteomes" id="UP001221413"/>
    </source>
</evidence>
<sequence>MLLERGFLATLTPVREDFVVRSQSDIGWQFEVSAVETRTYEIQESKENGEESQDNAEDR</sequence>
<protein>
    <submittedName>
        <fullName evidence="1">Uncharacterized protein</fullName>
    </submittedName>
</protein>
<name>A0AAD6IUH1_DREDA</name>
<comment type="caution">
    <text evidence="1">The sequence shown here is derived from an EMBL/GenBank/DDBJ whole genome shotgun (WGS) entry which is preliminary data.</text>
</comment>
<gene>
    <name evidence="1" type="ORF">Dda_6745</name>
</gene>
<proteinExistence type="predicted"/>
<reference evidence="1" key="1">
    <citation type="submission" date="2023-01" db="EMBL/GenBank/DDBJ databases">
        <title>The chitinases involved in constricting ring structure development in the nematode-trapping fungus Drechslerella dactyloides.</title>
        <authorList>
            <person name="Wang R."/>
            <person name="Zhang L."/>
            <person name="Tang P."/>
            <person name="Li S."/>
            <person name="Liang L."/>
        </authorList>
    </citation>
    <scope>NUCLEOTIDE SEQUENCE</scope>
    <source>
        <strain evidence="1">YMF1.00031</strain>
    </source>
</reference>
<dbReference type="EMBL" id="JAQGDS010000008">
    <property type="protein sequence ID" value="KAJ6258696.1"/>
    <property type="molecule type" value="Genomic_DNA"/>
</dbReference>
<evidence type="ECO:0000313" key="1">
    <source>
        <dbReference type="EMBL" id="KAJ6258696.1"/>
    </source>
</evidence>
<dbReference type="Proteomes" id="UP001221413">
    <property type="component" value="Unassembled WGS sequence"/>
</dbReference>